<keyword evidence="4" id="KW-0560">Oxidoreductase</keyword>
<dbReference type="Proteomes" id="UP001215280">
    <property type="component" value="Unassembled WGS sequence"/>
</dbReference>
<gene>
    <name evidence="7" type="ORF">DFH07DRAFT_469684</name>
</gene>
<dbReference type="Pfam" id="PF01494">
    <property type="entry name" value="FAD_binding_3"/>
    <property type="match status" value="1"/>
</dbReference>
<dbReference type="Gene3D" id="3.50.50.60">
    <property type="entry name" value="FAD/NAD(P)-binding domain"/>
    <property type="match status" value="1"/>
</dbReference>
<keyword evidence="2" id="KW-0285">Flavoprotein</keyword>
<evidence type="ECO:0000313" key="8">
    <source>
        <dbReference type="Proteomes" id="UP001215280"/>
    </source>
</evidence>
<sequence>MDSNLPASLLITFIVIGAGISGLACSYTLREAGHEVLLLEATDGATKTKGGIRSPPNMTRILKEWPGMTTLLEQRATKCSGVSFKRGDTLETVGFMKLYEQIMSELEADFLILQHNDLRQHLTSICLSSGVVIEYGCQVVGAKLTDDDSVNIVVADGRTLHGDVVIGADGHNSLVRGIVTDEVLEPTHTVTGANITISKEVLQEHPEFQALWNPNEYTLWMGNGSMISGTLDTDAETLNISICTPTNLGITEGSLVNKMPFDLLGYDSRLQKMIQLGCKHWLTVQQVFDQEDIVGLEGTAVLVGDAAHSAMIHGSYNSAMAIEDAVTLGRLFSRLSKRKQIPFMLNAYQEIRQPRTSTTQASEHRSLIQISLPSGALQQVRDTALQASLNAAFEDFENCPSETLQQAWEDYLVLFSHNASEAVQNWWSMWGAAIDEMA</sequence>
<evidence type="ECO:0000256" key="3">
    <source>
        <dbReference type="ARBA" id="ARBA00022827"/>
    </source>
</evidence>
<name>A0AAD7KAD9_9AGAR</name>
<dbReference type="InterPro" id="IPR050493">
    <property type="entry name" value="FAD-dep_Monooxygenase_BioMet"/>
</dbReference>
<keyword evidence="5" id="KW-0503">Monooxygenase</keyword>
<dbReference type="InterPro" id="IPR002938">
    <property type="entry name" value="FAD-bd"/>
</dbReference>
<proteinExistence type="inferred from homology"/>
<evidence type="ECO:0000259" key="6">
    <source>
        <dbReference type="Pfam" id="PF01494"/>
    </source>
</evidence>
<organism evidence="7 8">
    <name type="scientific">Mycena maculata</name>
    <dbReference type="NCBI Taxonomy" id="230809"/>
    <lineage>
        <taxon>Eukaryota</taxon>
        <taxon>Fungi</taxon>
        <taxon>Dikarya</taxon>
        <taxon>Basidiomycota</taxon>
        <taxon>Agaricomycotina</taxon>
        <taxon>Agaricomycetes</taxon>
        <taxon>Agaricomycetidae</taxon>
        <taxon>Agaricales</taxon>
        <taxon>Marasmiineae</taxon>
        <taxon>Mycenaceae</taxon>
        <taxon>Mycena</taxon>
    </lineage>
</organism>
<dbReference type="PANTHER" id="PTHR13789">
    <property type="entry name" value="MONOOXYGENASE"/>
    <property type="match status" value="1"/>
</dbReference>
<keyword evidence="3" id="KW-0274">FAD</keyword>
<dbReference type="AlphaFoldDB" id="A0AAD7KAD9"/>
<protein>
    <recommendedName>
        <fullName evidence="6">FAD-binding domain-containing protein</fullName>
    </recommendedName>
</protein>
<dbReference type="PRINTS" id="PR00420">
    <property type="entry name" value="RNGMNOXGNASE"/>
</dbReference>
<dbReference type="SUPFAM" id="SSF51905">
    <property type="entry name" value="FAD/NAD(P)-binding domain"/>
    <property type="match status" value="1"/>
</dbReference>
<evidence type="ECO:0000256" key="5">
    <source>
        <dbReference type="ARBA" id="ARBA00023033"/>
    </source>
</evidence>
<evidence type="ECO:0000256" key="1">
    <source>
        <dbReference type="ARBA" id="ARBA00007992"/>
    </source>
</evidence>
<evidence type="ECO:0000256" key="4">
    <source>
        <dbReference type="ARBA" id="ARBA00023002"/>
    </source>
</evidence>
<accession>A0AAD7KAD9</accession>
<dbReference type="GO" id="GO:0004497">
    <property type="term" value="F:monooxygenase activity"/>
    <property type="evidence" value="ECO:0007669"/>
    <property type="project" value="UniProtKB-KW"/>
</dbReference>
<dbReference type="EMBL" id="JARJLG010000006">
    <property type="protein sequence ID" value="KAJ7780306.1"/>
    <property type="molecule type" value="Genomic_DNA"/>
</dbReference>
<dbReference type="GO" id="GO:0071949">
    <property type="term" value="F:FAD binding"/>
    <property type="evidence" value="ECO:0007669"/>
    <property type="project" value="InterPro"/>
</dbReference>
<comment type="caution">
    <text evidence="7">The sequence shown here is derived from an EMBL/GenBank/DDBJ whole genome shotgun (WGS) entry which is preliminary data.</text>
</comment>
<reference evidence="7" key="1">
    <citation type="submission" date="2023-03" db="EMBL/GenBank/DDBJ databases">
        <title>Massive genome expansion in bonnet fungi (Mycena s.s.) driven by repeated elements and novel gene families across ecological guilds.</title>
        <authorList>
            <consortium name="Lawrence Berkeley National Laboratory"/>
            <person name="Harder C.B."/>
            <person name="Miyauchi S."/>
            <person name="Viragh M."/>
            <person name="Kuo A."/>
            <person name="Thoen E."/>
            <person name="Andreopoulos B."/>
            <person name="Lu D."/>
            <person name="Skrede I."/>
            <person name="Drula E."/>
            <person name="Henrissat B."/>
            <person name="Morin E."/>
            <person name="Kohler A."/>
            <person name="Barry K."/>
            <person name="LaButti K."/>
            <person name="Morin E."/>
            <person name="Salamov A."/>
            <person name="Lipzen A."/>
            <person name="Mereny Z."/>
            <person name="Hegedus B."/>
            <person name="Baldrian P."/>
            <person name="Stursova M."/>
            <person name="Weitz H."/>
            <person name="Taylor A."/>
            <person name="Grigoriev I.V."/>
            <person name="Nagy L.G."/>
            <person name="Martin F."/>
            <person name="Kauserud H."/>
        </authorList>
    </citation>
    <scope>NUCLEOTIDE SEQUENCE</scope>
    <source>
        <strain evidence="7">CBHHK188m</strain>
    </source>
</reference>
<feature type="domain" description="FAD-binding" evidence="6">
    <location>
        <begin position="14"/>
        <end position="213"/>
    </location>
</feature>
<comment type="similarity">
    <text evidence="1">Belongs to the paxM FAD-dependent monooxygenase family.</text>
</comment>
<evidence type="ECO:0000313" key="7">
    <source>
        <dbReference type="EMBL" id="KAJ7780306.1"/>
    </source>
</evidence>
<dbReference type="InterPro" id="IPR036188">
    <property type="entry name" value="FAD/NAD-bd_sf"/>
</dbReference>
<dbReference type="PANTHER" id="PTHR13789:SF147">
    <property type="entry name" value="PUTATIVE (AFU_ORTHOLOGUE AFUA_2G01950)-RELATED"/>
    <property type="match status" value="1"/>
</dbReference>
<keyword evidence="8" id="KW-1185">Reference proteome</keyword>
<evidence type="ECO:0000256" key="2">
    <source>
        <dbReference type="ARBA" id="ARBA00022630"/>
    </source>
</evidence>